<dbReference type="AlphaFoldDB" id="A0A9P7AY61"/>
<dbReference type="GO" id="GO:0000030">
    <property type="term" value="F:mannosyltransferase activity"/>
    <property type="evidence" value="ECO:0007669"/>
    <property type="project" value="TreeGrafter"/>
</dbReference>
<feature type="transmembrane region" description="Helical" evidence="7">
    <location>
        <begin position="280"/>
        <end position="306"/>
    </location>
</feature>
<feature type="transmembrane region" description="Helical" evidence="7">
    <location>
        <begin position="21"/>
        <end position="38"/>
    </location>
</feature>
<keyword evidence="9" id="KW-1185">Reference proteome</keyword>
<dbReference type="InterPro" id="IPR007577">
    <property type="entry name" value="GlycoTrfase_DXD_sugar-bd_CS"/>
</dbReference>
<keyword evidence="3" id="KW-0808">Transferase</keyword>
<comment type="subcellular location">
    <subcellularLocation>
        <location evidence="1">Membrane</location>
    </subcellularLocation>
</comment>
<evidence type="ECO:0000256" key="6">
    <source>
        <dbReference type="ARBA" id="ARBA00023136"/>
    </source>
</evidence>
<dbReference type="EMBL" id="VNKQ01000006">
    <property type="protein sequence ID" value="KAG0650368.1"/>
    <property type="molecule type" value="Genomic_DNA"/>
</dbReference>
<accession>A0A9P7AY61</accession>
<evidence type="ECO:0000313" key="9">
    <source>
        <dbReference type="Proteomes" id="UP000785200"/>
    </source>
</evidence>
<dbReference type="SUPFAM" id="SSF53448">
    <property type="entry name" value="Nucleotide-diphospho-sugar transferases"/>
    <property type="match status" value="1"/>
</dbReference>
<sequence>MPLRSSFLWETCRTVRRRPRRFILLVTLTLAFLTYKSLPLLHLLTEDGSADAVRASVLFNDPQTYNNTQLIPKIIHQTYKNTTIPLRWQVPQEMILKYHGDYEYMFWTDESALDFIAENYPSYLETYISYAHPIQRADALRYFVLYHFGGIYLDLDITPRRRLDALLTLPAFACLTTPTGISNDALGAAPSHPFFLHVIKSLQKFNKNWYSPYITVMASTGPLFMSLAWKEWLDSGRNVGDGRVKVMVPEGRGYGFLVNVEGRSWQESDEKIISWLERHYLFDIICSIFAVCVSVGIACQCFDWTAKKLRRRRWIRGRRGRVRGRLETVWERGAWDESKMV</sequence>
<evidence type="ECO:0000256" key="5">
    <source>
        <dbReference type="ARBA" id="ARBA00022989"/>
    </source>
</evidence>
<evidence type="ECO:0000256" key="3">
    <source>
        <dbReference type="ARBA" id="ARBA00022679"/>
    </source>
</evidence>
<keyword evidence="6 7" id="KW-0472">Membrane</keyword>
<gene>
    <name evidence="8" type="ORF">D0Z07_3435</name>
</gene>
<dbReference type="Gene3D" id="3.90.550.20">
    <property type="match status" value="1"/>
</dbReference>
<dbReference type="OrthoDB" id="3647at2759"/>
<dbReference type="InterPro" id="IPR051706">
    <property type="entry name" value="Glycosyltransferase_domain"/>
</dbReference>
<dbReference type="InterPro" id="IPR029044">
    <property type="entry name" value="Nucleotide-diphossugar_trans"/>
</dbReference>
<organism evidence="8 9">
    <name type="scientific">Hyphodiscus hymeniophilus</name>
    <dbReference type="NCBI Taxonomy" id="353542"/>
    <lineage>
        <taxon>Eukaryota</taxon>
        <taxon>Fungi</taxon>
        <taxon>Dikarya</taxon>
        <taxon>Ascomycota</taxon>
        <taxon>Pezizomycotina</taxon>
        <taxon>Leotiomycetes</taxon>
        <taxon>Helotiales</taxon>
        <taxon>Hyphodiscaceae</taxon>
        <taxon>Hyphodiscus</taxon>
    </lineage>
</organism>
<reference evidence="8" key="1">
    <citation type="submission" date="2019-07" db="EMBL/GenBank/DDBJ databases">
        <title>Hyphodiscus hymeniophilus genome sequencing and assembly.</title>
        <authorList>
            <person name="Kramer G."/>
            <person name="Nodwell J."/>
        </authorList>
    </citation>
    <scope>NUCLEOTIDE SEQUENCE</scope>
    <source>
        <strain evidence="8">ATCC 34498</strain>
    </source>
</reference>
<comment type="caution">
    <text evidence="8">The sequence shown here is derived from an EMBL/GenBank/DDBJ whole genome shotgun (WGS) entry which is preliminary data.</text>
</comment>
<keyword evidence="4 7" id="KW-0812">Transmembrane</keyword>
<dbReference type="PANTHER" id="PTHR32385:SF20">
    <property type="entry name" value="MANNOSYL PHOSPHORYLINOSITOL CERAMIDE SYNTHASE CSH1-RELATED"/>
    <property type="match status" value="1"/>
</dbReference>
<dbReference type="Pfam" id="PF04488">
    <property type="entry name" value="Gly_transf_sug"/>
    <property type="match status" value="1"/>
</dbReference>
<protein>
    <submittedName>
        <fullName evidence="8">Mannosyl phosphorylinositol ceramide synthase</fullName>
    </submittedName>
</protein>
<evidence type="ECO:0000256" key="1">
    <source>
        <dbReference type="ARBA" id="ARBA00004370"/>
    </source>
</evidence>
<dbReference type="Proteomes" id="UP000785200">
    <property type="component" value="Unassembled WGS sequence"/>
</dbReference>
<evidence type="ECO:0000256" key="4">
    <source>
        <dbReference type="ARBA" id="ARBA00022692"/>
    </source>
</evidence>
<evidence type="ECO:0000256" key="2">
    <source>
        <dbReference type="ARBA" id="ARBA00009003"/>
    </source>
</evidence>
<name>A0A9P7AY61_9HELO</name>
<dbReference type="GO" id="GO:0051999">
    <property type="term" value="P:mannosyl-inositol phosphorylceramide biosynthetic process"/>
    <property type="evidence" value="ECO:0007669"/>
    <property type="project" value="TreeGrafter"/>
</dbReference>
<dbReference type="PANTHER" id="PTHR32385">
    <property type="entry name" value="MANNOSYL PHOSPHORYLINOSITOL CERAMIDE SYNTHASE"/>
    <property type="match status" value="1"/>
</dbReference>
<evidence type="ECO:0000313" key="8">
    <source>
        <dbReference type="EMBL" id="KAG0650368.1"/>
    </source>
</evidence>
<proteinExistence type="inferred from homology"/>
<dbReference type="GO" id="GO:0016020">
    <property type="term" value="C:membrane"/>
    <property type="evidence" value="ECO:0007669"/>
    <property type="project" value="UniProtKB-SubCell"/>
</dbReference>
<comment type="similarity">
    <text evidence="2">Belongs to the glycosyltransferase 32 family.</text>
</comment>
<evidence type="ECO:0000256" key="7">
    <source>
        <dbReference type="SAM" id="Phobius"/>
    </source>
</evidence>
<keyword evidence="5 7" id="KW-1133">Transmembrane helix</keyword>